<evidence type="ECO:0000313" key="3">
    <source>
        <dbReference type="Proteomes" id="UP001590950"/>
    </source>
</evidence>
<sequence length="729" mass="80446">MAKFYTADELLRLRESPLVCKPLSLPPIEEWMGPLPEQNQTQNQNQRRTANKGKNEEGFGNDATTTRRPLFEARSKSTNIPEDIVLGPPKTAFASAAGRGNGNRTSDTPQRSSFANHDEAGNKNDRANLRDRYSKDGQRSERDGDKSRDSRPANTQNRRSVKDDSDLWSSVRQTRTPGQEEGDRPFRRNGDRDHDRDREGGREPRMQRGFDNHRRDGDRDAEGENRARNGGIGRGRNEPSWYKDEGHREECGYEDSGNARTWDRERTSTRGQDRDWNRGATKMERDPEWMDSTKPEEQSNVKTSEDFEIKTSEDFERWKKQMKTGSTATQNTPLPATDQRSNHQSTASGGVAGAGRGKADTPLVIDSSFDDGFFGLWTGSKTTKQATDNAENGAPQMVANAAAKSSKPSKFTGFFNPRHDSEPPQEQPSITSMGLVAPPQDSSSEDKEGFQRILNLLGQQQSQNGTSTTPPRAQTQRGPPASPPVQSPQGREKNDLFSLLKSGSPQGNALPQTRDSEFLLKLMQQPQQGRHDHRDPNLNGRRNGQDTTPGLLPFSNLMISPNETPQPPSSMGPPPGFYDDGHARDKLNPGAERRGPPPGFFEQAKIQRPSPVGAPQGSGFPPGIQRPPGLEQMYPGYAQHMQPQRQTMVPPPGFQAPSRGQNSFPPGLFTGNNPTQFGVSSNGRGMPPPGFMNAPPPGFPLPFSQEGLPFGAFGDAKFGQGGFGQQRRQ</sequence>
<feature type="compositionally biased region" description="Basic and acidic residues" evidence="1">
    <location>
        <begin position="235"/>
        <end position="251"/>
    </location>
</feature>
<feature type="compositionally biased region" description="Low complexity" evidence="1">
    <location>
        <begin position="38"/>
        <end position="48"/>
    </location>
</feature>
<comment type="caution">
    <text evidence="2">The sequence shown here is derived from an EMBL/GenBank/DDBJ whole genome shotgun (WGS) entry which is preliminary data.</text>
</comment>
<protein>
    <submittedName>
        <fullName evidence="2">Uncharacterized protein</fullName>
    </submittedName>
</protein>
<feature type="compositionally biased region" description="Polar residues" evidence="1">
    <location>
        <begin position="658"/>
        <end position="683"/>
    </location>
</feature>
<feature type="compositionally biased region" description="Polar residues" evidence="1">
    <location>
        <begin position="102"/>
        <end position="115"/>
    </location>
</feature>
<dbReference type="EMBL" id="JBEFKJ010000023">
    <property type="protein sequence ID" value="KAL2039831.1"/>
    <property type="molecule type" value="Genomic_DNA"/>
</dbReference>
<dbReference type="InterPro" id="IPR046784">
    <property type="entry name" value="Eap1"/>
</dbReference>
<feature type="compositionally biased region" description="Polar residues" evidence="1">
    <location>
        <begin position="167"/>
        <end position="177"/>
    </location>
</feature>
<reference evidence="2 3" key="1">
    <citation type="submission" date="2024-09" db="EMBL/GenBank/DDBJ databases">
        <title>Rethinking Asexuality: The Enigmatic Case of Functional Sexual Genes in Lepraria (Stereocaulaceae).</title>
        <authorList>
            <person name="Doellman M."/>
            <person name="Sun Y."/>
            <person name="Barcenas-Pena A."/>
            <person name="Lumbsch H.T."/>
            <person name="Grewe F."/>
        </authorList>
    </citation>
    <scope>NUCLEOTIDE SEQUENCE [LARGE SCALE GENOMIC DNA]</scope>
    <source>
        <strain evidence="2 3">Mercado 3170</strain>
    </source>
</reference>
<dbReference type="Proteomes" id="UP001590950">
    <property type="component" value="Unassembled WGS sequence"/>
</dbReference>
<accession>A0ABR4A4H4</accession>
<feature type="compositionally biased region" description="Pro residues" evidence="1">
    <location>
        <begin position="564"/>
        <end position="576"/>
    </location>
</feature>
<evidence type="ECO:0000256" key="1">
    <source>
        <dbReference type="SAM" id="MobiDB-lite"/>
    </source>
</evidence>
<organism evidence="2 3">
    <name type="scientific">Stereocaulon virgatum</name>
    <dbReference type="NCBI Taxonomy" id="373712"/>
    <lineage>
        <taxon>Eukaryota</taxon>
        <taxon>Fungi</taxon>
        <taxon>Dikarya</taxon>
        <taxon>Ascomycota</taxon>
        <taxon>Pezizomycotina</taxon>
        <taxon>Lecanoromycetes</taxon>
        <taxon>OSLEUM clade</taxon>
        <taxon>Lecanoromycetidae</taxon>
        <taxon>Lecanorales</taxon>
        <taxon>Lecanorineae</taxon>
        <taxon>Stereocaulaceae</taxon>
        <taxon>Stereocaulon</taxon>
    </lineage>
</organism>
<evidence type="ECO:0000313" key="2">
    <source>
        <dbReference type="EMBL" id="KAL2039831.1"/>
    </source>
</evidence>
<feature type="region of interest" description="Disordered" evidence="1">
    <location>
        <begin position="383"/>
        <end position="729"/>
    </location>
</feature>
<feature type="compositionally biased region" description="Low complexity" evidence="1">
    <location>
        <begin position="454"/>
        <end position="469"/>
    </location>
</feature>
<proteinExistence type="predicted"/>
<feature type="compositionally biased region" description="Basic and acidic residues" evidence="1">
    <location>
        <begin position="261"/>
        <end position="319"/>
    </location>
</feature>
<feature type="compositionally biased region" description="Basic and acidic residues" evidence="1">
    <location>
        <begin position="181"/>
        <end position="227"/>
    </location>
</feature>
<feature type="compositionally biased region" description="Polar residues" evidence="1">
    <location>
        <begin position="501"/>
        <end position="513"/>
    </location>
</feature>
<feature type="compositionally biased region" description="Basic and acidic residues" evidence="1">
    <location>
        <begin position="116"/>
        <end position="151"/>
    </location>
</feature>
<keyword evidence="3" id="KW-1185">Reference proteome</keyword>
<dbReference type="Pfam" id="PF20566">
    <property type="entry name" value="Eap1"/>
    <property type="match status" value="1"/>
</dbReference>
<feature type="compositionally biased region" description="Low complexity" evidence="1">
    <location>
        <begin position="401"/>
        <end position="410"/>
    </location>
</feature>
<feature type="compositionally biased region" description="Gly residues" evidence="1">
    <location>
        <begin position="719"/>
        <end position="729"/>
    </location>
</feature>
<feature type="compositionally biased region" description="Basic and acidic residues" evidence="1">
    <location>
        <begin position="579"/>
        <end position="595"/>
    </location>
</feature>
<feature type="compositionally biased region" description="Pro residues" evidence="1">
    <location>
        <begin position="686"/>
        <end position="700"/>
    </location>
</feature>
<gene>
    <name evidence="2" type="ORF">N7G274_007231</name>
</gene>
<feature type="region of interest" description="Disordered" evidence="1">
    <location>
        <begin position="27"/>
        <end position="363"/>
    </location>
</feature>
<name>A0ABR4A4H4_9LECA</name>
<feature type="compositionally biased region" description="Polar residues" evidence="1">
    <location>
        <begin position="323"/>
        <end position="348"/>
    </location>
</feature>